<evidence type="ECO:0000256" key="5">
    <source>
        <dbReference type="ARBA" id="ARBA00022723"/>
    </source>
</evidence>
<comment type="cofactor">
    <cofactor evidence="10">
        <name>Zn(2+)</name>
        <dbReference type="ChEBI" id="CHEBI:29105"/>
    </cofactor>
    <text evidence="10">Binds 2 Zn(2+) ions per subunit.</text>
</comment>
<name>A0A4R8G401_9RHOB</name>
<sequence>MNQELTTNPFNPLASPKQFDEIKVSLASPERILSWSYGEIKKPETINYRTFKPERDGLFCARIFGPIKDYECLCGKYKRMKYRGVVCEKCGVEVTLQKVRRERMGHIELAAPVAHIWFLKSLPSRIGLMLDMTLRDLERVLYFENYVVIEPGLTDLSYGQMLTEEEYLDAQDQFGTDAFTAGIGAEAIREMLSQIDLEAEAEKLREELKEATGELKPKKIIKRLKVVESFIESGNRPEWMVLTVIPVIPPELRPLVPLDGGRFATSDLNDLYRRVINRNNRLKRLIELRAPDIIVRNEKRMLQEAVDALFDNGRRGRVITGANKRPLKSLSDMLKGKQGRFRQNLLGKRVDFSGRSVIVTGPELKLHQCGLPKKMALELFKPFIYSRLEAKGLSSTVKQAKKLVEKERPEVWDILDEVIREHPVLLNRAPTLHRLGIQAFEPTLIEGKAIQLHPLVCSAFNADFDGDQMAVHVPLSLEAQLEARVLMMSTNNVLSPANGAPIIVPSQDMILGLYYITMERKGMKGEGMAFADVDEVQHALDAGEVHLHARVKARIKQIDEHGNEVFKRYDTTPGRIRLGALLPMNAKAPFELVNRLLRKKEVQQVIDTVYRYCGQKESVIFCDQIMGLGFREAFKAGISFGKDDMVIPHTKWEIVEGVRDQVKEFEQQYMDGLITQGEKYNKVVDAWSKCSDEVATAMMAEISAVRVDDAGAEMEPNSVYMMSHSGARGSPAQMKQLGGMRGLMAKPSGEIIETPIISNFKEGLTVLEYFNSTHGARKGLADTALKTANSGYLTRRLVDVAQDCIVRSDDCGTENAITCEAAINDGEVVATLAERLLGRVAADDVLKPGTDEVLVTRNELIDERKADAIEKAGVATVRIRSPLTCEAEEGVCAACYGRDLARGTKVNIGEAVGIIAAQSIGEPGTQLTMRTFHIGGIAQGGQQSFQEASQEGRIEFRNPNLLTNAAGEHIVMGRNMQLAIVDDNDVERASFKLGYGTKVFVAEEARVKRGDKLFEWDPYTLPIIAEKAGRAKFVDLVTGISVREDTDDATGMTQKIVSDWRTAPKGNELKPEIIIVDPETGEPVRNEAGNPVTYPMSVDAILSVEDQQDIRAGDVVARIPREGAKTKDITGGLPRVAELFEARRPKDHAIIAEVDGYVRFGRDYKNKRRITIEPADDTLQPVEYMVPKGKHIPVQEGDFVQKGDYIMDGNPAPHDILAIMGVEALANYMIDEVQDVYRLQGVKINDKHIEVIVRQMLQKWEISDSGDTTLLKGEHVDKSEFDEANDKVLARGGRPAEGQPILLGITKASLQTRSFISAASFQETTRVLTEAAVQGKRDKLVGLKENVIVGRLIPAGTGGASQRVRRIAAERDQKVIEARQADAVAAAALAAPMDPFGPLDDDDLGLVETPESREE</sequence>
<feature type="binding site" evidence="10">
    <location>
        <position position="87"/>
    </location>
    <ligand>
        <name>Zn(2+)</name>
        <dbReference type="ChEBI" id="CHEBI:29105"/>
        <label>1</label>
    </ligand>
</feature>
<dbReference type="HAMAP" id="MF_01322">
    <property type="entry name" value="RNApol_bact_RpoC"/>
    <property type="match status" value="1"/>
</dbReference>
<feature type="region of interest" description="Disordered" evidence="12">
    <location>
        <begin position="1392"/>
        <end position="1415"/>
    </location>
</feature>
<evidence type="ECO:0000256" key="7">
    <source>
        <dbReference type="ARBA" id="ARBA00022842"/>
    </source>
</evidence>
<dbReference type="InterPro" id="IPR007066">
    <property type="entry name" value="RNA_pol_Rpb1_3"/>
</dbReference>
<dbReference type="Proteomes" id="UP000295484">
    <property type="component" value="Unassembled WGS sequence"/>
</dbReference>
<dbReference type="InterPro" id="IPR007083">
    <property type="entry name" value="RNA_pol_Rpb1_4"/>
</dbReference>
<comment type="similarity">
    <text evidence="1 10 11">Belongs to the RNA polymerase beta' chain family.</text>
</comment>
<feature type="binding site" evidence="10">
    <location>
        <position position="892"/>
    </location>
    <ligand>
        <name>Zn(2+)</name>
        <dbReference type="ChEBI" id="CHEBI:29105"/>
        <label>2</label>
    </ligand>
</feature>
<feature type="binding site" evidence="10">
    <location>
        <position position="463"/>
    </location>
    <ligand>
        <name>Mg(2+)</name>
        <dbReference type="ChEBI" id="CHEBI:18420"/>
    </ligand>
</feature>
<dbReference type="Pfam" id="PF05000">
    <property type="entry name" value="RNA_pol_Rpb1_4"/>
    <property type="match status" value="1"/>
</dbReference>
<keyword evidence="8 10" id="KW-0804">Transcription</keyword>
<dbReference type="InterPro" id="IPR042102">
    <property type="entry name" value="RNA_pol_Rpb1_3_sf"/>
</dbReference>
<dbReference type="Gene3D" id="1.10.1790.20">
    <property type="match status" value="1"/>
</dbReference>
<comment type="function">
    <text evidence="10 11">DNA-dependent RNA polymerase catalyzes the transcription of DNA into RNA using the four ribonucleoside triphosphates as substrates.</text>
</comment>
<dbReference type="InterPro" id="IPR007080">
    <property type="entry name" value="RNA_pol_Rpb1_1"/>
</dbReference>
<evidence type="ECO:0000256" key="11">
    <source>
        <dbReference type="RuleBase" id="RU004279"/>
    </source>
</evidence>
<feature type="binding site" evidence="10">
    <location>
        <position position="467"/>
    </location>
    <ligand>
        <name>Mg(2+)</name>
        <dbReference type="ChEBI" id="CHEBI:18420"/>
    </ligand>
</feature>
<proteinExistence type="inferred from homology"/>
<dbReference type="InterPro" id="IPR045867">
    <property type="entry name" value="DNA-dir_RpoC_beta_prime"/>
</dbReference>
<evidence type="ECO:0000313" key="14">
    <source>
        <dbReference type="EMBL" id="TDX31232.1"/>
    </source>
</evidence>
<dbReference type="GO" id="GO:0003677">
    <property type="term" value="F:DNA binding"/>
    <property type="evidence" value="ECO:0007669"/>
    <property type="project" value="UniProtKB-UniRule"/>
</dbReference>
<dbReference type="PANTHER" id="PTHR19376:SF54">
    <property type="entry name" value="DNA-DIRECTED RNA POLYMERASE SUBUNIT BETA"/>
    <property type="match status" value="1"/>
</dbReference>
<feature type="domain" description="RNA polymerase N-terminal" evidence="13">
    <location>
        <begin position="238"/>
        <end position="517"/>
    </location>
</feature>
<dbReference type="FunFam" id="4.10.860.120:FF:000001">
    <property type="entry name" value="DNA-directed RNA polymerase subunit beta"/>
    <property type="match status" value="1"/>
</dbReference>
<dbReference type="CDD" id="cd01609">
    <property type="entry name" value="RNAP_beta'_N"/>
    <property type="match status" value="1"/>
</dbReference>
<feature type="binding site" evidence="10">
    <location>
        <position position="811"/>
    </location>
    <ligand>
        <name>Zn(2+)</name>
        <dbReference type="ChEBI" id="CHEBI:29105"/>
        <label>2</label>
    </ligand>
</feature>
<keyword evidence="7 10" id="KW-0460">Magnesium</keyword>
<keyword evidence="2 10" id="KW-0240">DNA-directed RNA polymerase</keyword>
<evidence type="ECO:0000256" key="9">
    <source>
        <dbReference type="ARBA" id="ARBA00048552"/>
    </source>
</evidence>
<dbReference type="Gene3D" id="2.40.50.100">
    <property type="match status" value="3"/>
</dbReference>
<feature type="binding site" evidence="10">
    <location>
        <position position="90"/>
    </location>
    <ligand>
        <name>Zn(2+)</name>
        <dbReference type="ChEBI" id="CHEBI:29105"/>
        <label>1</label>
    </ligand>
</feature>
<feature type="binding site" evidence="10">
    <location>
        <position position="895"/>
    </location>
    <ligand>
        <name>Zn(2+)</name>
        <dbReference type="ChEBI" id="CHEBI:29105"/>
        <label>2</label>
    </ligand>
</feature>
<dbReference type="Pfam" id="PF04998">
    <property type="entry name" value="RNA_pol_Rpb1_5"/>
    <property type="match status" value="1"/>
</dbReference>
<keyword evidence="3 10" id="KW-0808">Transferase</keyword>
<dbReference type="InterPro" id="IPR006592">
    <property type="entry name" value="RNA_pol_N"/>
</dbReference>
<dbReference type="Gene3D" id="2.40.40.20">
    <property type="match status" value="1"/>
</dbReference>
<protein>
    <recommendedName>
        <fullName evidence="10">DNA-directed RNA polymerase subunit beta'</fullName>
        <shortName evidence="10">RNAP subunit beta'</shortName>
        <ecNumber evidence="10">2.7.7.6</ecNumber>
    </recommendedName>
    <alternativeName>
        <fullName evidence="10">RNA polymerase subunit beta'</fullName>
    </alternativeName>
    <alternativeName>
        <fullName evidence="10">Transcriptase subunit beta'</fullName>
    </alternativeName>
</protein>
<dbReference type="CDD" id="cd02655">
    <property type="entry name" value="RNAP_beta'_C"/>
    <property type="match status" value="1"/>
</dbReference>
<dbReference type="GO" id="GO:0000287">
    <property type="term" value="F:magnesium ion binding"/>
    <property type="evidence" value="ECO:0007669"/>
    <property type="project" value="UniProtKB-UniRule"/>
</dbReference>
<dbReference type="Pfam" id="PF00623">
    <property type="entry name" value="RNA_pol_Rpb1_2"/>
    <property type="match status" value="1"/>
</dbReference>
<dbReference type="GO" id="GO:0003899">
    <property type="term" value="F:DNA-directed RNA polymerase activity"/>
    <property type="evidence" value="ECO:0007669"/>
    <property type="project" value="UniProtKB-UniRule"/>
</dbReference>
<dbReference type="InterPro" id="IPR012754">
    <property type="entry name" value="DNA-dir_RpoC_beta_prime_bact"/>
</dbReference>
<comment type="subunit">
    <text evidence="10">The RNAP catalytic core consists of 2 alpha, 1 beta, 1 beta' and 1 omega subunit. When a sigma factor is associated with the core the holoenzyme is formed, which can initiate transcription.</text>
</comment>
<accession>A0A4R8G401</accession>
<dbReference type="InterPro" id="IPR044893">
    <property type="entry name" value="RNA_pol_Rpb1_clamp_domain"/>
</dbReference>
<dbReference type="GO" id="GO:0000428">
    <property type="term" value="C:DNA-directed RNA polymerase complex"/>
    <property type="evidence" value="ECO:0007669"/>
    <property type="project" value="UniProtKB-KW"/>
</dbReference>
<dbReference type="Gene3D" id="1.10.132.30">
    <property type="match status" value="1"/>
</dbReference>
<dbReference type="Gene3D" id="1.10.40.90">
    <property type="match status" value="1"/>
</dbReference>
<evidence type="ECO:0000256" key="4">
    <source>
        <dbReference type="ARBA" id="ARBA00022695"/>
    </source>
</evidence>
<dbReference type="PANTHER" id="PTHR19376">
    <property type="entry name" value="DNA-DIRECTED RNA POLYMERASE"/>
    <property type="match status" value="1"/>
</dbReference>
<dbReference type="EMBL" id="SOEB01000005">
    <property type="protein sequence ID" value="TDX31232.1"/>
    <property type="molecule type" value="Genomic_DNA"/>
</dbReference>
<keyword evidence="4 10" id="KW-0548">Nucleotidyltransferase</keyword>
<dbReference type="GO" id="GO:0006351">
    <property type="term" value="P:DNA-templated transcription"/>
    <property type="evidence" value="ECO:0007669"/>
    <property type="project" value="UniProtKB-UniRule"/>
</dbReference>
<comment type="cofactor">
    <cofactor evidence="10">
        <name>Mg(2+)</name>
        <dbReference type="ChEBI" id="CHEBI:18420"/>
    </cofactor>
    <text evidence="10">Binds 1 Mg(2+) ion per subunit.</text>
</comment>
<gene>
    <name evidence="10" type="primary">rpoC</name>
    <name evidence="14" type="ORF">EV657_10579</name>
</gene>
<keyword evidence="5 10" id="KW-0479">Metal-binding</keyword>
<dbReference type="Gene3D" id="1.10.274.100">
    <property type="entry name" value="RNA polymerase Rpb1, domain 3"/>
    <property type="match status" value="2"/>
</dbReference>
<evidence type="ECO:0000256" key="3">
    <source>
        <dbReference type="ARBA" id="ARBA00022679"/>
    </source>
</evidence>
<evidence type="ECO:0000313" key="15">
    <source>
        <dbReference type="Proteomes" id="UP000295484"/>
    </source>
</evidence>
<dbReference type="InterPro" id="IPR000722">
    <property type="entry name" value="RNA_pol_asu"/>
</dbReference>
<feature type="binding site" evidence="10">
    <location>
        <position position="72"/>
    </location>
    <ligand>
        <name>Zn(2+)</name>
        <dbReference type="ChEBI" id="CHEBI:29105"/>
        <label>1</label>
    </ligand>
</feature>
<dbReference type="Gene3D" id="1.10.150.390">
    <property type="match status" value="1"/>
</dbReference>
<feature type="binding site" evidence="10">
    <location>
        <position position="465"/>
    </location>
    <ligand>
        <name>Mg(2+)</name>
        <dbReference type="ChEBI" id="CHEBI:18420"/>
    </ligand>
</feature>
<organism evidence="14 15">
    <name type="scientific">Rhodovulum visakhapatnamense</name>
    <dbReference type="NCBI Taxonomy" id="364297"/>
    <lineage>
        <taxon>Bacteria</taxon>
        <taxon>Pseudomonadati</taxon>
        <taxon>Pseudomonadota</taxon>
        <taxon>Alphaproteobacteria</taxon>
        <taxon>Rhodobacterales</taxon>
        <taxon>Paracoccaceae</taxon>
        <taxon>Rhodovulum</taxon>
    </lineage>
</organism>
<dbReference type="EC" id="2.7.7.6" evidence="10"/>
<dbReference type="FunFam" id="1.10.150.390:FF:000002">
    <property type="entry name" value="DNA-directed RNA polymerase subunit beta"/>
    <property type="match status" value="1"/>
</dbReference>
<dbReference type="GO" id="GO:0008270">
    <property type="term" value="F:zinc ion binding"/>
    <property type="evidence" value="ECO:0007669"/>
    <property type="project" value="UniProtKB-UniRule"/>
</dbReference>
<feature type="binding site" evidence="10">
    <location>
        <position position="885"/>
    </location>
    <ligand>
        <name>Zn(2+)</name>
        <dbReference type="ChEBI" id="CHEBI:29105"/>
        <label>2</label>
    </ligand>
</feature>
<comment type="catalytic activity">
    <reaction evidence="9 10 11">
        <text>RNA(n) + a ribonucleoside 5'-triphosphate = RNA(n+1) + diphosphate</text>
        <dbReference type="Rhea" id="RHEA:21248"/>
        <dbReference type="Rhea" id="RHEA-COMP:14527"/>
        <dbReference type="Rhea" id="RHEA-COMP:17342"/>
        <dbReference type="ChEBI" id="CHEBI:33019"/>
        <dbReference type="ChEBI" id="CHEBI:61557"/>
        <dbReference type="ChEBI" id="CHEBI:140395"/>
        <dbReference type="EC" id="2.7.7.6"/>
    </reaction>
</comment>
<dbReference type="RefSeq" id="WP_134077408.1">
    <property type="nucleotide sequence ID" value="NZ_SOEB01000005.1"/>
</dbReference>
<dbReference type="SMART" id="SM00663">
    <property type="entry name" value="RPOLA_N"/>
    <property type="match status" value="1"/>
</dbReference>
<dbReference type="Gene3D" id="4.10.860.120">
    <property type="entry name" value="RNA polymerase II, clamp domain"/>
    <property type="match status" value="1"/>
</dbReference>
<evidence type="ECO:0000256" key="8">
    <source>
        <dbReference type="ARBA" id="ARBA00023163"/>
    </source>
</evidence>
<keyword evidence="6 10" id="KW-0862">Zinc</keyword>
<evidence type="ECO:0000256" key="1">
    <source>
        <dbReference type="ARBA" id="ARBA00006460"/>
    </source>
</evidence>
<evidence type="ECO:0000256" key="2">
    <source>
        <dbReference type="ARBA" id="ARBA00022478"/>
    </source>
</evidence>
<feature type="binding site" evidence="10">
    <location>
        <position position="74"/>
    </location>
    <ligand>
        <name>Zn(2+)</name>
        <dbReference type="ChEBI" id="CHEBI:29105"/>
        <label>1</label>
    </ligand>
</feature>
<comment type="caution">
    <text evidence="14">The sequence shown here is derived from an EMBL/GenBank/DDBJ whole genome shotgun (WGS) entry which is preliminary data.</text>
</comment>
<evidence type="ECO:0000256" key="10">
    <source>
        <dbReference type="HAMAP-Rule" id="MF_01322"/>
    </source>
</evidence>
<dbReference type="InterPro" id="IPR007081">
    <property type="entry name" value="RNA_pol_Rpb1_5"/>
</dbReference>
<dbReference type="InterPro" id="IPR038120">
    <property type="entry name" value="Rpb1_funnel_sf"/>
</dbReference>
<dbReference type="SUPFAM" id="SSF64484">
    <property type="entry name" value="beta and beta-prime subunits of DNA dependent RNA-polymerase"/>
    <property type="match status" value="1"/>
</dbReference>
<evidence type="ECO:0000256" key="6">
    <source>
        <dbReference type="ARBA" id="ARBA00022833"/>
    </source>
</evidence>
<evidence type="ECO:0000256" key="12">
    <source>
        <dbReference type="SAM" id="MobiDB-lite"/>
    </source>
</evidence>
<reference evidence="14 15" key="1">
    <citation type="submission" date="2019-03" db="EMBL/GenBank/DDBJ databases">
        <title>Genomic Encyclopedia of Type Strains, Phase IV (KMG-IV): sequencing the most valuable type-strain genomes for metagenomic binning, comparative biology and taxonomic classification.</title>
        <authorList>
            <person name="Goeker M."/>
        </authorList>
    </citation>
    <scope>NUCLEOTIDE SEQUENCE [LARGE SCALE GENOMIC DNA]</scope>
    <source>
        <strain evidence="14 15">JA181</strain>
    </source>
</reference>
<evidence type="ECO:0000259" key="13">
    <source>
        <dbReference type="SMART" id="SM00663"/>
    </source>
</evidence>
<dbReference type="Pfam" id="PF04983">
    <property type="entry name" value="RNA_pol_Rpb1_3"/>
    <property type="match status" value="1"/>
</dbReference>
<dbReference type="Pfam" id="PF04997">
    <property type="entry name" value="RNA_pol_Rpb1_1"/>
    <property type="match status" value="1"/>
</dbReference>
<dbReference type="NCBIfam" id="TIGR02386">
    <property type="entry name" value="rpoC_TIGR"/>
    <property type="match status" value="1"/>
</dbReference>